<protein>
    <recommendedName>
        <fullName evidence="3">Fibronectin type-III domain-containing protein</fullName>
    </recommendedName>
</protein>
<dbReference type="AlphaFoldDB" id="A0A150WEX2"/>
<sequence length="539" mass="60287">MLKATAGIFLFIFIFTTGIAEAAKYRRLVNFEWEAIEGATSYEIELIPVKIDSEEPKAFNFKTKDAAWNGRLTPGKYLMRLRSRDYRGVPGDWSPQSDFNVGLDNVVLKSPLTDKIETDSADKKEIEFKWEAVGGADQYEFKLTSEDGTTAITQKLTEPYFKAEVPVAANYSWSVSASNREGIISEGTATSKFALNGKKLEKPSLDKPETEFVRELKWEAPEYATSYDIYIIRRDERTKKFEKFKSIEKTTSANLDFDPSWPGGLYKVAVRANGNMRPSSELAKLSFKVRSGDRSPAAEYTALVRKSIDRVTGWYGIASYLITEVKFSGVYPEKSSKGTYNAVGGTGRLGVGWFGSSTPWGFLGILDLSGFTFDGKTKTFASTELNSVYRISMGDRTELRLQAGPYIKEHPDSIADASTSSAEDTKVVVAGPHIGAEFWYSLTPKLGIQFNAHLYNSLLKMETPNNRDIEPAMSYQIGILGSYRMTQNFTGLVGWAMREDRVKYQSNPYTPIDPSLNFGNTVESTVVGNYLNFFAEWAF</sequence>
<comment type="caution">
    <text evidence="1">The sequence shown here is derived from an EMBL/GenBank/DDBJ whole genome shotgun (WGS) entry which is preliminary data.</text>
</comment>
<evidence type="ECO:0000313" key="1">
    <source>
        <dbReference type="EMBL" id="KYG61579.1"/>
    </source>
</evidence>
<dbReference type="RefSeq" id="WP_061836661.1">
    <property type="nucleotide sequence ID" value="NZ_LUKE01000006.1"/>
</dbReference>
<dbReference type="EMBL" id="LUKE01000006">
    <property type="protein sequence ID" value="KYG61579.1"/>
    <property type="molecule type" value="Genomic_DNA"/>
</dbReference>
<accession>A0A150WEX2</accession>
<keyword evidence="2" id="KW-1185">Reference proteome</keyword>
<reference evidence="1 2" key="1">
    <citation type="submission" date="2016-03" db="EMBL/GenBank/DDBJ databases">
        <authorList>
            <person name="Ploux O."/>
        </authorList>
    </citation>
    <scope>NUCLEOTIDE SEQUENCE [LARGE SCALE GENOMIC DNA]</scope>
    <source>
        <strain evidence="1 2">R0</strain>
    </source>
</reference>
<evidence type="ECO:0008006" key="3">
    <source>
        <dbReference type="Google" id="ProtNLM"/>
    </source>
</evidence>
<evidence type="ECO:0000313" key="2">
    <source>
        <dbReference type="Proteomes" id="UP000075320"/>
    </source>
</evidence>
<organism evidence="1 2">
    <name type="scientific">Bdellovibrio bacteriovorus</name>
    <dbReference type="NCBI Taxonomy" id="959"/>
    <lineage>
        <taxon>Bacteria</taxon>
        <taxon>Pseudomonadati</taxon>
        <taxon>Bdellovibrionota</taxon>
        <taxon>Bdellovibrionia</taxon>
        <taxon>Bdellovibrionales</taxon>
        <taxon>Pseudobdellovibrionaceae</taxon>
        <taxon>Bdellovibrio</taxon>
    </lineage>
</organism>
<name>A0A150WEX2_BDEBC</name>
<dbReference type="Proteomes" id="UP000075320">
    <property type="component" value="Unassembled WGS sequence"/>
</dbReference>
<proteinExistence type="predicted"/>
<gene>
    <name evidence="1" type="ORF">AZI86_17905</name>
</gene>